<protein>
    <submittedName>
        <fullName evidence="5">DUF726 domain-containing protein</fullName>
    </submittedName>
</protein>
<dbReference type="Proteomes" id="UP000327424">
    <property type="component" value="Chromosome"/>
</dbReference>
<reference evidence="5 6" key="1">
    <citation type="submission" date="2019-09" db="EMBL/GenBank/DDBJ databases">
        <title>Hybrid Assembly of the complete Genome of the Deep-Sea Bacterium Moritella marina from long Nanopore and Illumina reads.</title>
        <authorList>
            <person name="Magin S."/>
            <person name="Georgoulis A."/>
            <person name="Papadimitriou K."/>
            <person name="Iliakis G."/>
            <person name="Vorgias C.E."/>
        </authorList>
    </citation>
    <scope>NUCLEOTIDE SEQUENCE [LARGE SCALE GENOMIC DNA]</scope>
    <source>
        <strain evidence="5 6">MP-1</strain>
    </source>
</reference>
<keyword evidence="3" id="KW-1133">Transmembrane helix</keyword>
<evidence type="ECO:0000256" key="1">
    <source>
        <dbReference type="ARBA" id="ARBA00004141"/>
    </source>
</evidence>
<dbReference type="OrthoDB" id="5862408at2"/>
<evidence type="ECO:0000256" key="3">
    <source>
        <dbReference type="ARBA" id="ARBA00022989"/>
    </source>
</evidence>
<accession>A0A5J6WGI0</accession>
<dbReference type="Pfam" id="PF05277">
    <property type="entry name" value="DUF726"/>
    <property type="match status" value="1"/>
</dbReference>
<dbReference type="InterPro" id="IPR029058">
    <property type="entry name" value="AB_hydrolase_fold"/>
</dbReference>
<evidence type="ECO:0000256" key="4">
    <source>
        <dbReference type="ARBA" id="ARBA00023136"/>
    </source>
</evidence>
<keyword evidence="2" id="KW-0812">Transmembrane</keyword>
<dbReference type="PANTHER" id="PTHR17920:SF23">
    <property type="entry name" value="DUF726-DOMAIN-CONTAINING PROTEIN"/>
    <property type="match status" value="1"/>
</dbReference>
<proteinExistence type="predicted"/>
<evidence type="ECO:0000256" key="2">
    <source>
        <dbReference type="ARBA" id="ARBA00022692"/>
    </source>
</evidence>
<name>A0A5J6WGI0_MORMI</name>
<organism evidence="5 6">
    <name type="scientific">Moritella marina ATCC 15381</name>
    <dbReference type="NCBI Taxonomy" id="1202962"/>
    <lineage>
        <taxon>Bacteria</taxon>
        <taxon>Pseudomonadati</taxon>
        <taxon>Pseudomonadota</taxon>
        <taxon>Gammaproteobacteria</taxon>
        <taxon>Alteromonadales</taxon>
        <taxon>Moritellaceae</taxon>
        <taxon>Moritella</taxon>
    </lineage>
</organism>
<evidence type="ECO:0000313" key="6">
    <source>
        <dbReference type="Proteomes" id="UP000327424"/>
    </source>
</evidence>
<dbReference type="KEGG" id="mmaa:FR932_04095"/>
<keyword evidence="4" id="KW-0472">Membrane</keyword>
<dbReference type="EMBL" id="CP044399">
    <property type="protein sequence ID" value="QFI37067.1"/>
    <property type="molecule type" value="Genomic_DNA"/>
</dbReference>
<dbReference type="SUPFAM" id="SSF53474">
    <property type="entry name" value="alpha/beta-Hydrolases"/>
    <property type="match status" value="1"/>
</dbReference>
<evidence type="ECO:0000313" key="5">
    <source>
        <dbReference type="EMBL" id="QFI37067.1"/>
    </source>
</evidence>
<gene>
    <name evidence="5" type="ORF">FR932_04095</name>
</gene>
<keyword evidence="6" id="KW-1185">Reference proteome</keyword>
<dbReference type="PANTHER" id="PTHR17920">
    <property type="entry name" value="TRANSMEMBRANE AND COILED-COIL DOMAIN-CONTAINING PROTEIN 4 TMCO4"/>
    <property type="match status" value="1"/>
</dbReference>
<sequence length="312" mass="33372">MKSLFDTFNAAEDAESNLVREQLKGLLTPQGSAEFVVRDATSIKLVTVREGRLPCILIINGYLSKEGEVVADWLSVVDELYPENKVIHVRWNAGDIIDIARNGSAAIDGTINSANESMATVNDDNSADKWLAAAKVARDMSPAGIAALIGGLVADKLVGHWHKSFNETLHAGLDLANAVQADKQLHGAILMGYSLGAKVACEALKNLDANTISSCYLLAGAVSADAEQWAPILAKHTELQLINCYSDNDDVLKGANGAEGIFPHTPAGLTKIESHNTKQVINLDVSAFSSGHMHFKNERVGKALADTVCRSR</sequence>
<dbReference type="GO" id="GO:0016020">
    <property type="term" value="C:membrane"/>
    <property type="evidence" value="ECO:0007669"/>
    <property type="project" value="UniProtKB-SubCell"/>
</dbReference>
<comment type="subcellular location">
    <subcellularLocation>
        <location evidence="1">Membrane</location>
        <topology evidence="1">Multi-pass membrane protein</topology>
    </subcellularLocation>
</comment>
<dbReference type="InterPro" id="IPR007941">
    <property type="entry name" value="DUF726"/>
</dbReference>
<dbReference type="AlphaFoldDB" id="A0A5J6WGI0"/>
<dbReference type="RefSeq" id="WP_019439324.1">
    <property type="nucleotide sequence ID" value="NZ_ALOE01000001.1"/>
</dbReference>